<dbReference type="EMBL" id="DVNB01000058">
    <property type="protein sequence ID" value="HIU57291.1"/>
    <property type="molecule type" value="Genomic_DNA"/>
</dbReference>
<dbReference type="InterPro" id="IPR055130">
    <property type="entry name" value="PreP_C"/>
</dbReference>
<keyword evidence="2" id="KW-0732">Signal</keyword>
<feature type="signal peptide" evidence="2">
    <location>
        <begin position="1"/>
        <end position="25"/>
    </location>
</feature>
<protein>
    <submittedName>
        <fullName evidence="4">S-layer homology domain-containing protein</fullName>
    </submittedName>
</protein>
<dbReference type="PANTHER" id="PTHR43016:SF13">
    <property type="entry name" value="PRESEQUENCE PROTEASE, MITOCHONDRIAL"/>
    <property type="match status" value="1"/>
</dbReference>
<evidence type="ECO:0000256" key="1">
    <source>
        <dbReference type="ARBA" id="ARBA00022737"/>
    </source>
</evidence>
<name>A0A9D1SEL4_9FIRM</name>
<sequence>MKTKILPILASAALFVSALPSYASAGSGFTETGTHYIAELGCDAHTYTHDKTGAEVVYIDNGSERREFSICFKTPVSDNKGANHVLEHSLLCGSEKYPAKNIMSHVRDTALADTINATTSDDITYYSLKTSNETEYYNLMDIYLNGIFHPLLLSDENIFRQQGIRLEYRDGDVDYNGVVYNELRINSLDSTENSLSFVSDKLYTSIYGDTAPSFNSGGTVNGLKELTYEDVLQVYETYYTPSNCMVYTAGEQDIQKTLKELDGFFDEAERESIPITFTDTKAVPSEHISEYNISGDTVTVDIGFMSSGALKTENVSEQYARDIILNIISARLSEMSQNIYTSGGNSGGISNSALIISEIPIDEKDTIISSYSAVLSDLAENGFGEKELSDAVDSYISQLRDMNSYSAEESVFEGILYNNDPFYYAELLEAADALRSNSAFFTEMLKKYFTENEYSKIIVSGNSAAENDTVPQPDDAELERIKAETESFYSWADEPDDPAVIESIPALTLDEVKDAPELAVPVHEETDGIDIYFTEKDSEYSASMYFPLCVDTDDLIYTQLLSAYMNAKLYDSGITDAYFGLYAPETASEDIEFKPMFLIGLYGEDIAASAEKVFSFISSGSLWNETELAEYIQNAPSEILSSYHDPYQLSYQLLQSSLSEAQRFYSVTSGCIQQGSPAYYHFLKNIDTSDIPEILGRLNKLKSEIILTSKPTAEFTGNDGYNRFKEFITGYFADAQKKESASFVLPPGYSSAATITDMEDANHFMISGKYDKSTYSGKLIVLGRVLSSKYAYPTLRGKYGAYGAGVSFYETGMICSASGISDPDLALEAYSGMSEYLRGIDMTQKELDAYIVPAVKEFDEYYYSNSEYGAQSSLTGQTSEYFSRIRNEMLSTTVDDLHGCADLIDDLIAQNGVFAVTGKADADSSEIDFAYYGDAETLTITPRLTRGPVSLPADTDEYLTRADAAVLLAEVTADKRPAELAVSFTDIDDGAAYYEAVAELTEKGILNGCSETEFMPERNITRAEFATAAAKYIFDKPASAIAVYPDVSENDWFCGDVTAMKQLGYINGYEDGTFRPNRPITRAEAQTILRRMMGTE</sequence>
<feature type="chain" id="PRO_5039378990" evidence="2">
    <location>
        <begin position="26"/>
        <end position="1096"/>
    </location>
</feature>
<keyword evidence="1" id="KW-0677">Repeat</keyword>
<evidence type="ECO:0000259" key="3">
    <source>
        <dbReference type="PROSITE" id="PS51272"/>
    </source>
</evidence>
<dbReference type="Pfam" id="PF00395">
    <property type="entry name" value="SLH"/>
    <property type="match status" value="2"/>
</dbReference>
<feature type="domain" description="SLH" evidence="3">
    <location>
        <begin position="1040"/>
        <end position="1096"/>
    </location>
</feature>
<dbReference type="Gene3D" id="3.30.830.10">
    <property type="entry name" value="Metalloenzyme, LuxS/M16 peptidase-like"/>
    <property type="match status" value="4"/>
</dbReference>
<evidence type="ECO:0000256" key="2">
    <source>
        <dbReference type="SAM" id="SignalP"/>
    </source>
</evidence>
<dbReference type="AlphaFoldDB" id="A0A9D1SEL4"/>
<gene>
    <name evidence="4" type="ORF">IAA61_05705</name>
</gene>
<dbReference type="InterPro" id="IPR011765">
    <property type="entry name" value="Pept_M16_N"/>
</dbReference>
<reference evidence="4" key="1">
    <citation type="submission" date="2020-10" db="EMBL/GenBank/DDBJ databases">
        <authorList>
            <person name="Gilroy R."/>
        </authorList>
    </citation>
    <scope>NUCLEOTIDE SEQUENCE</scope>
    <source>
        <strain evidence="4">USAMLcec3-3695</strain>
    </source>
</reference>
<feature type="domain" description="SLH" evidence="3">
    <location>
        <begin position="980"/>
        <end position="1039"/>
    </location>
</feature>
<dbReference type="InterPro" id="IPR007863">
    <property type="entry name" value="Peptidase_M16_C"/>
</dbReference>
<dbReference type="GO" id="GO:0046872">
    <property type="term" value="F:metal ion binding"/>
    <property type="evidence" value="ECO:0007669"/>
    <property type="project" value="InterPro"/>
</dbReference>
<dbReference type="InterPro" id="IPR001119">
    <property type="entry name" value="SLH_dom"/>
</dbReference>
<dbReference type="InterPro" id="IPR011249">
    <property type="entry name" value="Metalloenz_LuxS/M16"/>
</dbReference>
<organism evidence="4 5">
    <name type="scientific">Candidatus Ornithomonoglobus merdipullorum</name>
    <dbReference type="NCBI Taxonomy" id="2840895"/>
    <lineage>
        <taxon>Bacteria</taxon>
        <taxon>Bacillati</taxon>
        <taxon>Bacillota</taxon>
        <taxon>Clostridia</taxon>
        <taxon>Candidatus Ornithomonoglobus</taxon>
    </lineage>
</organism>
<dbReference type="Proteomes" id="UP000824109">
    <property type="component" value="Unassembled WGS sequence"/>
</dbReference>
<dbReference type="Pfam" id="PF22516">
    <property type="entry name" value="PreP_C"/>
    <property type="match status" value="1"/>
</dbReference>
<dbReference type="PANTHER" id="PTHR43016">
    <property type="entry name" value="PRESEQUENCE PROTEASE"/>
    <property type="match status" value="1"/>
</dbReference>
<comment type="caution">
    <text evidence="4">The sequence shown here is derived from an EMBL/GenBank/DDBJ whole genome shotgun (WGS) entry which is preliminary data.</text>
</comment>
<dbReference type="Pfam" id="PF05193">
    <property type="entry name" value="Peptidase_M16_C"/>
    <property type="match status" value="1"/>
</dbReference>
<dbReference type="Pfam" id="PF00675">
    <property type="entry name" value="Peptidase_M16"/>
    <property type="match status" value="1"/>
</dbReference>
<evidence type="ECO:0000313" key="4">
    <source>
        <dbReference type="EMBL" id="HIU57291.1"/>
    </source>
</evidence>
<evidence type="ECO:0000313" key="5">
    <source>
        <dbReference type="Proteomes" id="UP000824109"/>
    </source>
</evidence>
<dbReference type="PROSITE" id="PS51272">
    <property type="entry name" value="SLH"/>
    <property type="match status" value="2"/>
</dbReference>
<dbReference type="SUPFAM" id="SSF63411">
    <property type="entry name" value="LuxS/MPP-like metallohydrolase"/>
    <property type="match status" value="3"/>
</dbReference>
<accession>A0A9D1SEL4</accession>
<reference evidence="4" key="2">
    <citation type="journal article" date="2021" name="PeerJ">
        <title>Extensive microbial diversity within the chicken gut microbiome revealed by metagenomics and culture.</title>
        <authorList>
            <person name="Gilroy R."/>
            <person name="Ravi A."/>
            <person name="Getino M."/>
            <person name="Pursley I."/>
            <person name="Horton D.L."/>
            <person name="Alikhan N.F."/>
            <person name="Baker D."/>
            <person name="Gharbi K."/>
            <person name="Hall N."/>
            <person name="Watson M."/>
            <person name="Adriaenssens E.M."/>
            <person name="Foster-Nyarko E."/>
            <person name="Jarju S."/>
            <person name="Secka A."/>
            <person name="Antonio M."/>
            <person name="Oren A."/>
            <person name="Chaudhuri R.R."/>
            <person name="La Ragione R."/>
            <person name="Hildebrand F."/>
            <person name="Pallen M.J."/>
        </authorList>
    </citation>
    <scope>NUCLEOTIDE SEQUENCE</scope>
    <source>
        <strain evidence="4">USAMLcec3-3695</strain>
    </source>
</reference>
<proteinExistence type="predicted"/>